<keyword evidence="8" id="KW-0378">Hydrolase</keyword>
<keyword evidence="5" id="KW-0645">Protease</keyword>
<dbReference type="GO" id="GO:0008237">
    <property type="term" value="F:metallopeptidase activity"/>
    <property type="evidence" value="ECO:0007669"/>
    <property type="project" value="UniProtKB-KW"/>
</dbReference>
<evidence type="ECO:0000313" key="16">
    <source>
        <dbReference type="Proteomes" id="UP001174909"/>
    </source>
</evidence>
<dbReference type="GO" id="GO:0006508">
    <property type="term" value="P:proteolysis"/>
    <property type="evidence" value="ECO:0007669"/>
    <property type="project" value="UniProtKB-KW"/>
</dbReference>
<keyword evidence="6 13" id="KW-0812">Transmembrane</keyword>
<keyword evidence="10 13" id="KW-1133">Transmembrane helix</keyword>
<gene>
    <name evidence="15" type="ORF">GBAR_LOCUS30975</name>
</gene>
<dbReference type="PANTHER" id="PTHR35864">
    <property type="entry name" value="ZINC METALLOPROTEASE MJ0611-RELATED"/>
    <property type="match status" value="1"/>
</dbReference>
<accession>A0AA35TZT8</accession>
<evidence type="ECO:0000256" key="1">
    <source>
        <dbReference type="ARBA" id="ARBA00001947"/>
    </source>
</evidence>
<proteinExistence type="inferred from homology"/>
<evidence type="ECO:0000256" key="9">
    <source>
        <dbReference type="ARBA" id="ARBA00022833"/>
    </source>
</evidence>
<feature type="transmembrane region" description="Helical" evidence="13">
    <location>
        <begin position="12"/>
        <end position="33"/>
    </location>
</feature>
<evidence type="ECO:0000256" key="2">
    <source>
        <dbReference type="ARBA" id="ARBA00004651"/>
    </source>
</evidence>
<dbReference type="InterPro" id="IPR044537">
    <property type="entry name" value="Rip2-like"/>
</dbReference>
<feature type="transmembrane region" description="Helical" evidence="13">
    <location>
        <begin position="63"/>
        <end position="80"/>
    </location>
</feature>
<keyword evidence="12 13" id="KW-0472">Membrane</keyword>
<evidence type="ECO:0000313" key="15">
    <source>
        <dbReference type="EMBL" id="CAI8056882.1"/>
    </source>
</evidence>
<feature type="transmembrane region" description="Helical" evidence="13">
    <location>
        <begin position="136"/>
        <end position="157"/>
    </location>
</feature>
<feature type="domain" description="Peptidase M50" evidence="14">
    <location>
        <begin position="139"/>
        <end position="176"/>
    </location>
</feature>
<name>A0AA35TZT8_GEOBA</name>
<evidence type="ECO:0000256" key="11">
    <source>
        <dbReference type="ARBA" id="ARBA00023049"/>
    </source>
</evidence>
<evidence type="ECO:0000259" key="14">
    <source>
        <dbReference type="Pfam" id="PF02163"/>
    </source>
</evidence>
<evidence type="ECO:0000256" key="10">
    <source>
        <dbReference type="ARBA" id="ARBA00022989"/>
    </source>
</evidence>
<sequence length="235" mass="25741">MILQNLQLLQQSPAIFALVIGIGVIGLVVGFTIHEFCHALAAHGEGDSTAHQMGRLTFNPLKHIDLFGFILILVIGFGWAKPVQVDPYNLRHGRLGMSWVAVVGPLSNIVLAFLLGLLFRFELLNTRPGFSNTEDILAFAVSLIIFYNLVLGIFNLIPLPPLDGSKVLGGLLPRSLYGPYLRFERHGWLILIGLVMANFLLSRVAGVNILGSVITPPLRFLFGLAAGPDLARFFF</sequence>
<dbReference type="GO" id="GO:0046872">
    <property type="term" value="F:metal ion binding"/>
    <property type="evidence" value="ECO:0007669"/>
    <property type="project" value="UniProtKB-KW"/>
</dbReference>
<feature type="transmembrane region" description="Helical" evidence="13">
    <location>
        <begin position="188"/>
        <end position="210"/>
    </location>
</feature>
<dbReference type="PANTHER" id="PTHR35864:SF1">
    <property type="entry name" value="ZINC METALLOPROTEASE YWHC-RELATED"/>
    <property type="match status" value="1"/>
</dbReference>
<evidence type="ECO:0000256" key="13">
    <source>
        <dbReference type="SAM" id="Phobius"/>
    </source>
</evidence>
<dbReference type="EMBL" id="CASHTH010004402">
    <property type="protein sequence ID" value="CAI8056882.1"/>
    <property type="molecule type" value="Genomic_DNA"/>
</dbReference>
<keyword evidence="4" id="KW-1003">Cell membrane</keyword>
<evidence type="ECO:0000256" key="7">
    <source>
        <dbReference type="ARBA" id="ARBA00022723"/>
    </source>
</evidence>
<evidence type="ECO:0000256" key="6">
    <source>
        <dbReference type="ARBA" id="ARBA00022692"/>
    </source>
</evidence>
<feature type="transmembrane region" description="Helical" evidence="13">
    <location>
        <begin position="100"/>
        <end position="124"/>
    </location>
</feature>
<dbReference type="InterPro" id="IPR052348">
    <property type="entry name" value="Metallopeptidase_M50B"/>
</dbReference>
<dbReference type="GO" id="GO:0005886">
    <property type="term" value="C:plasma membrane"/>
    <property type="evidence" value="ECO:0007669"/>
    <property type="project" value="UniProtKB-SubCell"/>
</dbReference>
<keyword evidence="16" id="KW-1185">Reference proteome</keyword>
<comment type="similarity">
    <text evidence="3">Belongs to the peptidase M50B family.</text>
</comment>
<dbReference type="CDD" id="cd06158">
    <property type="entry name" value="S2P-M50_like_1"/>
    <property type="match status" value="1"/>
</dbReference>
<protein>
    <submittedName>
        <fullName evidence="15">Zinc metalloprotease YwhC</fullName>
    </submittedName>
</protein>
<evidence type="ECO:0000256" key="5">
    <source>
        <dbReference type="ARBA" id="ARBA00022670"/>
    </source>
</evidence>
<comment type="subcellular location">
    <subcellularLocation>
        <location evidence="2">Cell membrane</location>
        <topology evidence="2">Multi-pass membrane protein</topology>
    </subcellularLocation>
</comment>
<dbReference type="InterPro" id="IPR008915">
    <property type="entry name" value="Peptidase_M50"/>
</dbReference>
<comment type="cofactor">
    <cofactor evidence="1">
        <name>Zn(2+)</name>
        <dbReference type="ChEBI" id="CHEBI:29105"/>
    </cofactor>
</comment>
<dbReference type="Proteomes" id="UP001174909">
    <property type="component" value="Unassembled WGS sequence"/>
</dbReference>
<dbReference type="Pfam" id="PF02163">
    <property type="entry name" value="Peptidase_M50"/>
    <property type="match status" value="1"/>
</dbReference>
<organism evidence="15 16">
    <name type="scientific">Geodia barretti</name>
    <name type="common">Barrett's horny sponge</name>
    <dbReference type="NCBI Taxonomy" id="519541"/>
    <lineage>
        <taxon>Eukaryota</taxon>
        <taxon>Metazoa</taxon>
        <taxon>Porifera</taxon>
        <taxon>Demospongiae</taxon>
        <taxon>Heteroscleromorpha</taxon>
        <taxon>Tetractinellida</taxon>
        <taxon>Astrophorina</taxon>
        <taxon>Geodiidae</taxon>
        <taxon>Geodia</taxon>
    </lineage>
</organism>
<evidence type="ECO:0000256" key="12">
    <source>
        <dbReference type="ARBA" id="ARBA00023136"/>
    </source>
</evidence>
<keyword evidence="9" id="KW-0862">Zinc</keyword>
<evidence type="ECO:0000256" key="8">
    <source>
        <dbReference type="ARBA" id="ARBA00022801"/>
    </source>
</evidence>
<dbReference type="AlphaFoldDB" id="A0AA35TZT8"/>
<evidence type="ECO:0000256" key="3">
    <source>
        <dbReference type="ARBA" id="ARBA00007931"/>
    </source>
</evidence>
<keyword evidence="11 15" id="KW-0482">Metalloprotease</keyword>
<keyword evidence="7" id="KW-0479">Metal-binding</keyword>
<evidence type="ECO:0000256" key="4">
    <source>
        <dbReference type="ARBA" id="ARBA00022475"/>
    </source>
</evidence>
<comment type="caution">
    <text evidence="15">The sequence shown here is derived from an EMBL/GenBank/DDBJ whole genome shotgun (WGS) entry which is preliminary data.</text>
</comment>
<reference evidence="15" key="1">
    <citation type="submission" date="2023-03" db="EMBL/GenBank/DDBJ databases">
        <authorList>
            <person name="Steffen K."/>
            <person name="Cardenas P."/>
        </authorList>
    </citation>
    <scope>NUCLEOTIDE SEQUENCE</scope>
</reference>